<reference evidence="4 5" key="1">
    <citation type="submission" date="2023-11" db="EMBL/GenBank/DDBJ databases">
        <title>Gilvimarinus fulvus sp. nov., isolated from the surface of Kelp.</title>
        <authorList>
            <person name="Sun Y.Y."/>
            <person name="Gong Y."/>
            <person name="Du Z.J."/>
        </authorList>
    </citation>
    <scope>NUCLEOTIDE SEQUENCE [LARGE SCALE GENOMIC DNA]</scope>
    <source>
        <strain evidence="4 5">SDUM040013</strain>
    </source>
</reference>
<feature type="domain" description="Type 4 fimbrial biogenesis protein PilX N-terminal" evidence="3">
    <location>
        <begin position="10"/>
        <end position="60"/>
    </location>
</feature>
<accession>A0ABU4S0K9</accession>
<evidence type="ECO:0000259" key="2">
    <source>
        <dbReference type="Pfam" id="PF13681"/>
    </source>
</evidence>
<name>A0ABU4S0K9_9GAMM</name>
<dbReference type="EMBL" id="JAXAFO010000029">
    <property type="protein sequence ID" value="MDX6850694.1"/>
    <property type="molecule type" value="Genomic_DNA"/>
</dbReference>
<feature type="transmembrane region" description="Helical" evidence="1">
    <location>
        <begin position="12"/>
        <end position="32"/>
    </location>
</feature>
<gene>
    <name evidence="4" type="ORF">SCD92_15075</name>
</gene>
<keyword evidence="1" id="KW-0472">Membrane</keyword>
<dbReference type="InterPro" id="IPR025746">
    <property type="entry name" value="PilX_N_dom"/>
</dbReference>
<dbReference type="RefSeq" id="WP_302721097.1">
    <property type="nucleotide sequence ID" value="NZ_JAULRU010000256.1"/>
</dbReference>
<evidence type="ECO:0000313" key="4">
    <source>
        <dbReference type="EMBL" id="MDX6850694.1"/>
    </source>
</evidence>
<dbReference type="InterPro" id="IPR025205">
    <property type="entry name" value="PilX/PilW_C"/>
</dbReference>
<keyword evidence="1" id="KW-1133">Transmembrane helix</keyword>
<keyword evidence="1" id="KW-0812">Transmembrane</keyword>
<feature type="domain" description="PilX/PilW C-terminal" evidence="2">
    <location>
        <begin position="94"/>
        <end position="178"/>
    </location>
</feature>
<proteinExistence type="predicted"/>
<keyword evidence="5" id="KW-1185">Reference proteome</keyword>
<sequence>MQSVTYYQQRGATIIVGLIMLLALTIVGLSAIRGTALQEQMAGNMRDRQLAFQASEAALREAEAELIGGVAAVNLNAVGFQEMFELQDTPVLTSTAFWEDFDTHWKAQTAAYSEDIPSVSEKPRYLVEEISFYGSGLDGNANDFASLMKAGMDIRYRVTSRSVGGSTDAQVIVQSTYRNEI</sequence>
<dbReference type="Proteomes" id="UP001273505">
    <property type="component" value="Unassembled WGS sequence"/>
</dbReference>
<comment type="caution">
    <text evidence="4">The sequence shown here is derived from an EMBL/GenBank/DDBJ whole genome shotgun (WGS) entry which is preliminary data.</text>
</comment>
<evidence type="ECO:0000259" key="3">
    <source>
        <dbReference type="Pfam" id="PF14341"/>
    </source>
</evidence>
<dbReference type="Pfam" id="PF13681">
    <property type="entry name" value="PilX"/>
    <property type="match status" value="1"/>
</dbReference>
<organism evidence="4 5">
    <name type="scientific">Gilvimarinus gilvus</name>
    <dbReference type="NCBI Taxonomy" id="3058038"/>
    <lineage>
        <taxon>Bacteria</taxon>
        <taxon>Pseudomonadati</taxon>
        <taxon>Pseudomonadota</taxon>
        <taxon>Gammaproteobacteria</taxon>
        <taxon>Cellvibrionales</taxon>
        <taxon>Cellvibrionaceae</taxon>
        <taxon>Gilvimarinus</taxon>
    </lineage>
</organism>
<protein>
    <submittedName>
        <fullName evidence="4">PilX N-terminal domain-containing pilus assembly protein</fullName>
    </submittedName>
</protein>
<evidence type="ECO:0000256" key="1">
    <source>
        <dbReference type="SAM" id="Phobius"/>
    </source>
</evidence>
<dbReference type="Pfam" id="PF14341">
    <property type="entry name" value="PilX_N"/>
    <property type="match status" value="1"/>
</dbReference>
<evidence type="ECO:0000313" key="5">
    <source>
        <dbReference type="Proteomes" id="UP001273505"/>
    </source>
</evidence>